<dbReference type="EMBL" id="BAAANO010000008">
    <property type="protein sequence ID" value="GAA2002333.1"/>
    <property type="molecule type" value="Genomic_DNA"/>
</dbReference>
<keyword evidence="2" id="KW-1133">Transmembrane helix</keyword>
<evidence type="ECO:0000313" key="4">
    <source>
        <dbReference type="EMBL" id="GAA2002333.1"/>
    </source>
</evidence>
<proteinExistence type="predicted"/>
<feature type="region of interest" description="Disordered" evidence="1">
    <location>
        <begin position="1"/>
        <end position="23"/>
    </location>
</feature>
<comment type="caution">
    <text evidence="4">The sequence shown here is derived from an EMBL/GenBank/DDBJ whole genome shotgun (WGS) entry which is preliminary data.</text>
</comment>
<feature type="transmembrane region" description="Helical" evidence="2">
    <location>
        <begin position="93"/>
        <end position="114"/>
    </location>
</feature>
<gene>
    <name evidence="4" type="ORF">GCM10009755_08740</name>
</gene>
<feature type="transmembrane region" description="Helical" evidence="2">
    <location>
        <begin position="67"/>
        <end position="87"/>
    </location>
</feature>
<feature type="domain" description="General stress protein 17M-like" evidence="3">
    <location>
        <begin position="13"/>
        <end position="89"/>
    </location>
</feature>
<evidence type="ECO:0000256" key="1">
    <source>
        <dbReference type="SAM" id="MobiDB-lite"/>
    </source>
</evidence>
<evidence type="ECO:0000313" key="5">
    <source>
        <dbReference type="Proteomes" id="UP001500755"/>
    </source>
</evidence>
<dbReference type="RefSeq" id="WP_344307320.1">
    <property type="nucleotide sequence ID" value="NZ_BAAANO010000008.1"/>
</dbReference>
<dbReference type="InterPro" id="IPR025889">
    <property type="entry name" value="GSP17M-like_dom"/>
</dbReference>
<protein>
    <recommendedName>
        <fullName evidence="3">General stress protein 17M-like domain-containing protein</fullName>
    </recommendedName>
</protein>
<organism evidence="4 5">
    <name type="scientific">Brevibacterium samyangense</name>
    <dbReference type="NCBI Taxonomy" id="366888"/>
    <lineage>
        <taxon>Bacteria</taxon>
        <taxon>Bacillati</taxon>
        <taxon>Actinomycetota</taxon>
        <taxon>Actinomycetes</taxon>
        <taxon>Micrococcales</taxon>
        <taxon>Brevibacteriaceae</taxon>
        <taxon>Brevibacterium</taxon>
    </lineage>
</organism>
<reference evidence="5" key="1">
    <citation type="journal article" date="2019" name="Int. J. Syst. Evol. Microbiol.">
        <title>The Global Catalogue of Microorganisms (GCM) 10K type strain sequencing project: providing services to taxonomists for standard genome sequencing and annotation.</title>
        <authorList>
            <consortium name="The Broad Institute Genomics Platform"/>
            <consortium name="The Broad Institute Genome Sequencing Center for Infectious Disease"/>
            <person name="Wu L."/>
            <person name="Ma J."/>
        </authorList>
    </citation>
    <scope>NUCLEOTIDE SEQUENCE [LARGE SCALE GENOMIC DNA]</scope>
    <source>
        <strain evidence="5">JCM 14546</strain>
    </source>
</reference>
<evidence type="ECO:0000259" key="3">
    <source>
        <dbReference type="Pfam" id="PF11181"/>
    </source>
</evidence>
<evidence type="ECO:0000256" key="2">
    <source>
        <dbReference type="SAM" id="Phobius"/>
    </source>
</evidence>
<dbReference type="Proteomes" id="UP001500755">
    <property type="component" value="Unassembled WGS sequence"/>
</dbReference>
<keyword evidence="5" id="KW-1185">Reference proteome</keyword>
<name>A0ABP5EM86_9MICO</name>
<sequence length="158" mass="16484">MPRSPLTQLPHGEIIASHPSHDDAKDTVRHLARQGFDVRVLSIVGSGIHMVESVEGSRSWGAAAWRGAVSGAWLGLVAGLVVAMVGGQEALQTLTFAPIVVVCIGIGMIAALALKALGRKQGAVVTTPALLATSYEVVCPLTHTAEAKRLLAQPRTQP</sequence>
<dbReference type="Pfam" id="PF11181">
    <property type="entry name" value="YflT"/>
    <property type="match status" value="1"/>
</dbReference>
<accession>A0ABP5EM86</accession>
<keyword evidence="2" id="KW-0812">Transmembrane</keyword>
<keyword evidence="2" id="KW-0472">Membrane</keyword>